<protein>
    <submittedName>
        <fullName evidence="3">Cell division protein FtsB</fullName>
    </submittedName>
</protein>
<keyword evidence="4" id="KW-1185">Reference proteome</keyword>
<evidence type="ECO:0000313" key="3">
    <source>
        <dbReference type="EMBL" id="SHG55983.1"/>
    </source>
</evidence>
<dbReference type="Proteomes" id="UP000184501">
    <property type="component" value="Unassembled WGS sequence"/>
</dbReference>
<feature type="region of interest" description="Disordered" evidence="1">
    <location>
        <begin position="1"/>
        <end position="54"/>
    </location>
</feature>
<dbReference type="InterPro" id="IPR007060">
    <property type="entry name" value="FtsL/DivIC"/>
</dbReference>
<feature type="compositionally biased region" description="Basic and acidic residues" evidence="1">
    <location>
        <begin position="1"/>
        <end position="37"/>
    </location>
</feature>
<proteinExistence type="predicted"/>
<evidence type="ECO:0000256" key="1">
    <source>
        <dbReference type="SAM" id="MobiDB-lite"/>
    </source>
</evidence>
<name>A0A1M5KUZ1_STRHI</name>
<dbReference type="EMBL" id="FQVN01000010">
    <property type="protein sequence ID" value="SHG55983.1"/>
    <property type="molecule type" value="Genomic_DNA"/>
</dbReference>
<dbReference type="Pfam" id="PF04977">
    <property type="entry name" value="DivIC"/>
    <property type="match status" value="1"/>
</dbReference>
<dbReference type="OrthoDB" id="5187715at2"/>
<accession>A0A1M5KUZ1</accession>
<keyword evidence="3" id="KW-0132">Cell division</keyword>
<feature type="region of interest" description="Disordered" evidence="1">
    <location>
        <begin position="143"/>
        <end position="163"/>
    </location>
</feature>
<evidence type="ECO:0000313" key="4">
    <source>
        <dbReference type="Proteomes" id="UP000184501"/>
    </source>
</evidence>
<reference evidence="3 4" key="1">
    <citation type="submission" date="2016-11" db="EMBL/GenBank/DDBJ databases">
        <authorList>
            <person name="Jaros S."/>
            <person name="Januszkiewicz K."/>
            <person name="Wedrychowicz H."/>
        </authorList>
    </citation>
    <scope>NUCLEOTIDE SEQUENCE [LARGE SCALE GENOMIC DNA]</scope>
    <source>
        <strain evidence="3 4">DSM 44523</strain>
    </source>
</reference>
<organism evidence="3 4">
    <name type="scientific">Streptoalloteichus hindustanus</name>
    <dbReference type="NCBI Taxonomy" id="2017"/>
    <lineage>
        <taxon>Bacteria</taxon>
        <taxon>Bacillati</taxon>
        <taxon>Actinomycetota</taxon>
        <taxon>Actinomycetes</taxon>
        <taxon>Pseudonocardiales</taxon>
        <taxon>Pseudonocardiaceae</taxon>
        <taxon>Streptoalloteichus</taxon>
    </lineage>
</organism>
<evidence type="ECO:0000256" key="2">
    <source>
        <dbReference type="SAM" id="Phobius"/>
    </source>
</evidence>
<dbReference type="STRING" id="2017.SAMN05444320_11044"/>
<feature type="compositionally biased region" description="Polar residues" evidence="1">
    <location>
        <begin position="148"/>
        <end position="159"/>
    </location>
</feature>
<keyword evidence="2" id="KW-1133">Transmembrane helix</keyword>
<keyword evidence="3" id="KW-0131">Cell cycle</keyword>
<dbReference type="AlphaFoldDB" id="A0A1M5KUZ1"/>
<keyword evidence="2" id="KW-0472">Membrane</keyword>
<sequence>MTGREQDRERRRRRGDPSSARRPERARRTTRGGRDGARTGGFPPPWRRQRVGPGTGGAFGLSSTRRAALLALVVCALALSVAVPLRTYLSQRAAVQEEQRRQGDLRREVEELRKRRDQLDDPAQVEAEARRRLRFVRPGETPYVVQLPPSQQARPTQHQPEGERAEWYTELWNSISGSGS</sequence>
<dbReference type="GO" id="GO:0051301">
    <property type="term" value="P:cell division"/>
    <property type="evidence" value="ECO:0007669"/>
    <property type="project" value="UniProtKB-KW"/>
</dbReference>
<dbReference type="RefSeq" id="WP_073488276.1">
    <property type="nucleotide sequence ID" value="NZ_FQVN01000010.1"/>
</dbReference>
<gene>
    <name evidence="3" type="ORF">SAMN05444320_11044</name>
</gene>
<keyword evidence="2" id="KW-0812">Transmembrane</keyword>
<feature type="transmembrane region" description="Helical" evidence="2">
    <location>
        <begin position="67"/>
        <end position="89"/>
    </location>
</feature>